<dbReference type="EMBL" id="OOIL02000028">
    <property type="protein sequence ID" value="VFQ59535.1"/>
    <property type="molecule type" value="Genomic_DNA"/>
</dbReference>
<reference evidence="1 2" key="1">
    <citation type="submission" date="2018-04" db="EMBL/GenBank/DDBJ databases">
        <authorList>
            <person name="Vogel A."/>
        </authorList>
    </citation>
    <scope>NUCLEOTIDE SEQUENCE [LARGE SCALE GENOMIC DNA]</scope>
</reference>
<dbReference type="AlphaFoldDB" id="A0A484K4S8"/>
<dbReference type="OrthoDB" id="1305435at2759"/>
<evidence type="ECO:0008006" key="3">
    <source>
        <dbReference type="Google" id="ProtNLM"/>
    </source>
</evidence>
<organism evidence="1 2">
    <name type="scientific">Cuscuta campestris</name>
    <dbReference type="NCBI Taxonomy" id="132261"/>
    <lineage>
        <taxon>Eukaryota</taxon>
        <taxon>Viridiplantae</taxon>
        <taxon>Streptophyta</taxon>
        <taxon>Embryophyta</taxon>
        <taxon>Tracheophyta</taxon>
        <taxon>Spermatophyta</taxon>
        <taxon>Magnoliopsida</taxon>
        <taxon>eudicotyledons</taxon>
        <taxon>Gunneridae</taxon>
        <taxon>Pentapetalae</taxon>
        <taxon>asterids</taxon>
        <taxon>lamiids</taxon>
        <taxon>Solanales</taxon>
        <taxon>Convolvulaceae</taxon>
        <taxon>Cuscuteae</taxon>
        <taxon>Cuscuta</taxon>
        <taxon>Cuscuta subgen. Grammica</taxon>
        <taxon>Cuscuta sect. Cleistogrammica</taxon>
    </lineage>
</organism>
<dbReference type="Proteomes" id="UP000595140">
    <property type="component" value="Unassembled WGS sequence"/>
</dbReference>
<proteinExistence type="predicted"/>
<feature type="non-terminal residue" evidence="1">
    <location>
        <position position="124"/>
    </location>
</feature>
<evidence type="ECO:0000313" key="2">
    <source>
        <dbReference type="Proteomes" id="UP000595140"/>
    </source>
</evidence>
<keyword evidence="2" id="KW-1185">Reference proteome</keyword>
<gene>
    <name evidence="1" type="ORF">CCAM_LOCUS1311</name>
</gene>
<sequence>MHCYRFYLICSFPKKNQSSGESTRSLKMESSKVGIEKFDGSDFGFWKMQIEDYLYQNDLHEPLTGVKPDSMTEEQWKLKDRQALGMIRLTLTKNVAFNILKENTTAGLMKALSNMYEKPSAMNK</sequence>
<accession>A0A484K4S8</accession>
<protein>
    <recommendedName>
        <fullName evidence="3">Retrovirus-related Pol polyprotein from transposon TNT 1-94</fullName>
    </recommendedName>
</protein>
<name>A0A484K4S8_9ASTE</name>
<evidence type="ECO:0000313" key="1">
    <source>
        <dbReference type="EMBL" id="VFQ59535.1"/>
    </source>
</evidence>